<keyword evidence="1" id="KW-0472">Membrane</keyword>
<sequence length="183" mass="19842">MVRIVSPGMRTLAIALWVVAVALVPLGLLTAPPAARFLAPVPSIGIAFIAWAVLWRPRIELRDDALVVVDVRRRSSYAWRRVTGVRTKYGLEFVSSEGERRTWIATRPTAALRLDDTVRGTSRRVTVEEAAETVRLRLPETVATDGPPPATVAAAPIAHRAHGWTVVGIIVLALVSTMAAAQL</sequence>
<accession>A0A942Y8P8</accession>
<feature type="transmembrane region" description="Helical" evidence="1">
    <location>
        <begin position="37"/>
        <end position="55"/>
    </location>
</feature>
<feature type="transmembrane region" description="Helical" evidence="1">
    <location>
        <begin position="12"/>
        <end position="31"/>
    </location>
</feature>
<dbReference type="AlphaFoldDB" id="A0A942Y8P8"/>
<name>A0A942Y8P8_9BACI</name>
<keyword evidence="1" id="KW-1133">Transmembrane helix</keyword>
<evidence type="ECO:0000313" key="2">
    <source>
        <dbReference type="EMBL" id="MBS4182617.1"/>
    </source>
</evidence>
<evidence type="ECO:0008006" key="3">
    <source>
        <dbReference type="Google" id="ProtNLM"/>
    </source>
</evidence>
<feature type="transmembrane region" description="Helical" evidence="1">
    <location>
        <begin position="163"/>
        <end position="181"/>
    </location>
</feature>
<reference evidence="2" key="1">
    <citation type="submission" date="2021-05" db="EMBL/GenBank/DDBJ databases">
        <title>Novel Bacillus species.</title>
        <authorList>
            <person name="Liu G."/>
        </authorList>
    </citation>
    <scope>NUCLEOTIDE SEQUENCE</scope>
    <source>
        <strain evidence="2">FJAT-50051</strain>
    </source>
</reference>
<organism evidence="2">
    <name type="scientific">Neobacillus citreus</name>
    <dbReference type="NCBI Taxonomy" id="2833578"/>
    <lineage>
        <taxon>Bacteria</taxon>
        <taxon>Bacillati</taxon>
        <taxon>Bacillota</taxon>
        <taxon>Bacilli</taxon>
        <taxon>Bacillales</taxon>
        <taxon>Bacillaceae</taxon>
        <taxon>Neobacillus</taxon>
    </lineage>
</organism>
<keyword evidence="1" id="KW-0812">Transmembrane</keyword>
<protein>
    <recommendedName>
        <fullName evidence="3">PH domain-containing protein</fullName>
    </recommendedName>
</protein>
<evidence type="ECO:0000256" key="1">
    <source>
        <dbReference type="SAM" id="Phobius"/>
    </source>
</evidence>
<gene>
    <name evidence="2" type="ORF">KHB02_14555</name>
</gene>
<proteinExistence type="predicted"/>
<dbReference type="EMBL" id="JAGYPE010000002">
    <property type="protein sequence ID" value="MBS4182617.1"/>
    <property type="molecule type" value="Genomic_DNA"/>
</dbReference>
<comment type="caution">
    <text evidence="2">The sequence shown here is derived from an EMBL/GenBank/DDBJ whole genome shotgun (WGS) entry which is preliminary data.</text>
</comment>